<keyword evidence="2" id="KW-1185">Reference proteome</keyword>
<reference evidence="1 2" key="1">
    <citation type="submission" date="2016-12" db="EMBL/GenBank/DDBJ databases">
        <title>The genomes of Aspergillus section Nigri reveals drivers in fungal speciation.</title>
        <authorList>
            <consortium name="DOE Joint Genome Institute"/>
            <person name="Vesth T.C."/>
            <person name="Nybo J."/>
            <person name="Theobald S."/>
            <person name="Brandl J."/>
            <person name="Frisvad J.C."/>
            <person name="Nielsen K.F."/>
            <person name="Lyhne E.K."/>
            <person name="Kogle M.E."/>
            <person name="Kuo A."/>
            <person name="Riley R."/>
            <person name="Clum A."/>
            <person name="Nolan M."/>
            <person name="Lipzen A."/>
            <person name="Salamov A."/>
            <person name="Henrissat B."/>
            <person name="Wiebenga A."/>
            <person name="De Vries R.P."/>
            <person name="Grigoriev I.V."/>
            <person name="Mortensen U.H."/>
            <person name="Andersen M.R."/>
            <person name="Baker S.E."/>
        </authorList>
    </citation>
    <scope>NUCLEOTIDE SEQUENCE [LARGE SCALE GENOMIC DNA]</scope>
    <source>
        <strain evidence="1 2">CBS 115572</strain>
    </source>
</reference>
<dbReference type="EMBL" id="MSFK01000022">
    <property type="protein sequence ID" value="PWY80462.1"/>
    <property type="molecule type" value="Genomic_DNA"/>
</dbReference>
<comment type="caution">
    <text evidence="1">The sequence shown here is derived from an EMBL/GenBank/DDBJ whole genome shotgun (WGS) entry which is preliminary data.</text>
</comment>
<dbReference type="Proteomes" id="UP000246702">
    <property type="component" value="Unassembled WGS sequence"/>
</dbReference>
<dbReference type="GeneID" id="37115543"/>
<name>A0A317W560_9EURO</name>
<evidence type="ECO:0000313" key="1">
    <source>
        <dbReference type="EMBL" id="PWY80462.1"/>
    </source>
</evidence>
<dbReference type="AlphaFoldDB" id="A0A317W560"/>
<sequence>MSGGLFTETRPFQDLYLGSPIRLPSLSYMETVGADHLATGYPQDRGGCNLTLRRNLMSITTCRLCSTENRTRVSSGKPIARASRSSVITANMRQMSHQVVEEALWQSDGNISLIRTNFVEVDILIIHCIWALESFVEQLSRPLNGHSTEGTGDLTTVVRIQPILTRITWHHRSFCKLLPAWRTEKRMNISIQEICWSG</sequence>
<organism evidence="1 2">
    <name type="scientific">Aspergillus sclerotioniger CBS 115572</name>
    <dbReference type="NCBI Taxonomy" id="1450535"/>
    <lineage>
        <taxon>Eukaryota</taxon>
        <taxon>Fungi</taxon>
        <taxon>Dikarya</taxon>
        <taxon>Ascomycota</taxon>
        <taxon>Pezizomycotina</taxon>
        <taxon>Eurotiomycetes</taxon>
        <taxon>Eurotiomycetidae</taxon>
        <taxon>Eurotiales</taxon>
        <taxon>Aspergillaceae</taxon>
        <taxon>Aspergillus</taxon>
        <taxon>Aspergillus subgen. Circumdati</taxon>
    </lineage>
</organism>
<proteinExistence type="predicted"/>
<evidence type="ECO:0000313" key="2">
    <source>
        <dbReference type="Proteomes" id="UP000246702"/>
    </source>
</evidence>
<dbReference type="RefSeq" id="XP_025465321.1">
    <property type="nucleotide sequence ID" value="XM_025613400.1"/>
</dbReference>
<protein>
    <submittedName>
        <fullName evidence="1">Uncharacterized protein</fullName>
    </submittedName>
</protein>
<accession>A0A317W560</accession>
<gene>
    <name evidence="1" type="ORF">BO94DRAFT_548439</name>
</gene>